<keyword evidence="1" id="KW-1133">Transmembrane helix</keyword>
<feature type="transmembrane region" description="Helical" evidence="1">
    <location>
        <begin position="243"/>
        <end position="263"/>
    </location>
</feature>
<feature type="transmembrane region" description="Helical" evidence="1">
    <location>
        <begin position="215"/>
        <end position="236"/>
    </location>
</feature>
<dbReference type="OrthoDB" id="357685at2"/>
<evidence type="ECO:0000313" key="2">
    <source>
        <dbReference type="EMBL" id="SJZ91490.1"/>
    </source>
</evidence>
<dbReference type="Proteomes" id="UP000190395">
    <property type="component" value="Unassembled WGS sequence"/>
</dbReference>
<dbReference type="GeneID" id="303367846"/>
<feature type="transmembrane region" description="Helical" evidence="1">
    <location>
        <begin position="83"/>
        <end position="105"/>
    </location>
</feature>
<evidence type="ECO:0000313" key="3">
    <source>
        <dbReference type="Proteomes" id="UP000190395"/>
    </source>
</evidence>
<feature type="transmembrane region" description="Helical" evidence="1">
    <location>
        <begin position="301"/>
        <end position="323"/>
    </location>
</feature>
<proteinExistence type="predicted"/>
<evidence type="ECO:0000256" key="1">
    <source>
        <dbReference type="SAM" id="Phobius"/>
    </source>
</evidence>
<protein>
    <submittedName>
        <fullName evidence="2">Uncharacterized protein</fullName>
    </submittedName>
</protein>
<feature type="transmembrane region" description="Helical" evidence="1">
    <location>
        <begin position="7"/>
        <end position="28"/>
    </location>
</feature>
<gene>
    <name evidence="2" type="ORF">SAMN02745152_01614</name>
</gene>
<organism evidence="2 3">
    <name type="scientific">Treponema berlinense</name>
    <dbReference type="NCBI Taxonomy" id="225004"/>
    <lineage>
        <taxon>Bacteria</taxon>
        <taxon>Pseudomonadati</taxon>
        <taxon>Spirochaetota</taxon>
        <taxon>Spirochaetia</taxon>
        <taxon>Spirochaetales</taxon>
        <taxon>Treponemataceae</taxon>
        <taxon>Treponema</taxon>
    </lineage>
</organism>
<dbReference type="RefSeq" id="WP_078931349.1">
    <property type="nucleotide sequence ID" value="NZ_FUXC01000009.1"/>
</dbReference>
<keyword evidence="1" id="KW-0812">Transmembrane</keyword>
<feature type="transmembrane region" description="Helical" evidence="1">
    <location>
        <begin position="48"/>
        <end position="71"/>
    </location>
</feature>
<dbReference type="EMBL" id="FUXC01000009">
    <property type="protein sequence ID" value="SJZ91490.1"/>
    <property type="molecule type" value="Genomic_DNA"/>
</dbReference>
<accession>A0A1T4PIU5</accession>
<keyword evidence="3" id="KW-1185">Reference proteome</keyword>
<sequence>MKTAFNMIIYYLVATFLGLIVAAGIYMLCCDLTLLVAGEKLNFFNWDFFVRGLFVAFPLTVSVVLGFTIFYGIRHRENHFFRLGAYIFLCALTWFCLVPVCFNLQKSYEDKKTENNQKKLLSSGFFRPEAGGVFYFSRVEENGKSNGLFIDLSGITGEAGSIVRFFDSSVEELYDGKYSDTLIRDVVKLPLVLLVPLQVYSTLIENARSAWNSGWLSWISFLSFVLALCSVISFQYTSGWRLINALSVMFVAGVVCLVNYSFYKGFIFKNLRISWNEHLLAVEPGEKMNFIQKIFENSEPLLVAINLFLFAFILVSGILLFIFKYKNKKEAKQ</sequence>
<reference evidence="2 3" key="1">
    <citation type="submission" date="2017-02" db="EMBL/GenBank/DDBJ databases">
        <authorList>
            <person name="Peterson S.W."/>
        </authorList>
    </citation>
    <scope>NUCLEOTIDE SEQUENCE [LARGE SCALE GENOMIC DNA]</scope>
    <source>
        <strain evidence="2 3">ATCC BAA-909</strain>
    </source>
</reference>
<name>A0A1T4PIU5_9SPIR</name>
<keyword evidence="1" id="KW-0472">Membrane</keyword>
<dbReference type="AlphaFoldDB" id="A0A1T4PIU5"/>